<dbReference type="OrthoDB" id="2851338at2759"/>
<keyword evidence="2" id="KW-1185">Reference proteome</keyword>
<dbReference type="RefSeq" id="XP_018030991.1">
    <property type="nucleotide sequence ID" value="XM_018183334.1"/>
</dbReference>
<accession>A0A177BZP0</accession>
<dbReference type="GeneID" id="28766820"/>
<dbReference type="InParanoid" id="A0A177BZP0"/>
<organism evidence="1 2">
    <name type="scientific">Paraphaeosphaeria sporulosa</name>
    <dbReference type="NCBI Taxonomy" id="1460663"/>
    <lineage>
        <taxon>Eukaryota</taxon>
        <taxon>Fungi</taxon>
        <taxon>Dikarya</taxon>
        <taxon>Ascomycota</taxon>
        <taxon>Pezizomycotina</taxon>
        <taxon>Dothideomycetes</taxon>
        <taxon>Pleosporomycetidae</taxon>
        <taxon>Pleosporales</taxon>
        <taxon>Massarineae</taxon>
        <taxon>Didymosphaeriaceae</taxon>
        <taxon>Paraphaeosphaeria</taxon>
    </lineage>
</organism>
<evidence type="ECO:0000313" key="2">
    <source>
        <dbReference type="Proteomes" id="UP000077069"/>
    </source>
</evidence>
<proteinExistence type="predicted"/>
<name>A0A177BZP0_9PLEO</name>
<protein>
    <submittedName>
        <fullName evidence="1">Uncharacterized protein</fullName>
    </submittedName>
</protein>
<dbReference type="EMBL" id="KV441559">
    <property type="protein sequence ID" value="OAG00626.1"/>
    <property type="molecule type" value="Genomic_DNA"/>
</dbReference>
<dbReference type="Proteomes" id="UP000077069">
    <property type="component" value="Unassembled WGS sequence"/>
</dbReference>
<gene>
    <name evidence="1" type="ORF">CC84DRAFT_1222114</name>
</gene>
<evidence type="ECO:0000313" key="1">
    <source>
        <dbReference type="EMBL" id="OAG00626.1"/>
    </source>
</evidence>
<reference evidence="1 2" key="1">
    <citation type="submission" date="2016-05" db="EMBL/GenBank/DDBJ databases">
        <title>Comparative analysis of secretome profiles of manganese(II)-oxidizing ascomycete fungi.</title>
        <authorList>
            <consortium name="DOE Joint Genome Institute"/>
            <person name="Zeiner C.A."/>
            <person name="Purvine S.O."/>
            <person name="Zink E.M."/>
            <person name="Wu S."/>
            <person name="Pasa-Tolic L."/>
            <person name="Chaput D.L."/>
            <person name="Haridas S."/>
            <person name="Grigoriev I.V."/>
            <person name="Santelli C.M."/>
            <person name="Hansel C.M."/>
        </authorList>
    </citation>
    <scope>NUCLEOTIDE SEQUENCE [LARGE SCALE GENOMIC DNA]</scope>
    <source>
        <strain evidence="1 2">AP3s5-JAC2a</strain>
    </source>
</reference>
<sequence length="262" mass="29989">MAPGLFCVWSQADPDTSAEVNTEDKTFSDVVTKLPGVSLGTQVKLMKRQVNEYPFSHEIPFMTMYDMPDVEYRNDEAFKEAAKACESRGDNACKPRVYEEFYRREVAGCEEIHPRLGDNISIVTCEAPPPESKEGFWKWQKETFTPSFLDGPTFLRARILKEVGGETRTESVMPSAPYLWIFEWEDDELPWIELTGAAQSAEWVKYIENGLIFQGMCYYAKRYTERFEMTLSPGNTDYENDGTSSIDSRSIISFDGDETIDK</sequence>
<dbReference type="AlphaFoldDB" id="A0A177BZP0"/>